<dbReference type="GO" id="GO:0042626">
    <property type="term" value="F:ATPase-coupled transmembrane transporter activity"/>
    <property type="evidence" value="ECO:0007669"/>
    <property type="project" value="TreeGrafter"/>
</dbReference>
<gene>
    <name evidence="8" type="ORF">ACOC_LOCUS12914</name>
</gene>
<dbReference type="PANTHER" id="PTHR48041:SF68">
    <property type="entry name" value="ABC TRANSPORTER DOMAIN-CONTAINING PROTEIN"/>
    <property type="match status" value="1"/>
</dbReference>
<dbReference type="AlphaFoldDB" id="A0A0R3Q1L5"/>
<comment type="similarity">
    <text evidence="2">Belongs to the ABC transporter superfamily. ABCG family. Eye pigment precursor importer (TC 3.A.1.204) subfamily.</text>
</comment>
<dbReference type="STRING" id="334426.A0A0R3Q1L5"/>
<evidence type="ECO:0000256" key="5">
    <source>
        <dbReference type="ARBA" id="ARBA00022989"/>
    </source>
</evidence>
<evidence type="ECO:0000256" key="4">
    <source>
        <dbReference type="ARBA" id="ARBA00022692"/>
    </source>
</evidence>
<dbReference type="PANTHER" id="PTHR48041">
    <property type="entry name" value="ABC TRANSPORTER G FAMILY MEMBER 28"/>
    <property type="match status" value="1"/>
</dbReference>
<dbReference type="InterPro" id="IPR027417">
    <property type="entry name" value="P-loop_NTPase"/>
</dbReference>
<reference evidence="8 9" key="2">
    <citation type="submission" date="2018-11" db="EMBL/GenBank/DDBJ databases">
        <authorList>
            <consortium name="Pathogen Informatics"/>
        </authorList>
    </citation>
    <scope>NUCLEOTIDE SEQUENCE [LARGE SCALE GENOMIC DNA]</scope>
    <source>
        <strain evidence="8 9">Costa Rica</strain>
    </source>
</reference>
<dbReference type="SUPFAM" id="SSF52540">
    <property type="entry name" value="P-loop containing nucleoside triphosphate hydrolases"/>
    <property type="match status" value="1"/>
</dbReference>
<dbReference type="GO" id="GO:0005886">
    <property type="term" value="C:plasma membrane"/>
    <property type="evidence" value="ECO:0007669"/>
    <property type="project" value="TreeGrafter"/>
</dbReference>
<evidence type="ECO:0000256" key="1">
    <source>
        <dbReference type="ARBA" id="ARBA00004141"/>
    </source>
</evidence>
<organism evidence="10">
    <name type="scientific">Angiostrongylus costaricensis</name>
    <name type="common">Nematode worm</name>
    <dbReference type="NCBI Taxonomy" id="334426"/>
    <lineage>
        <taxon>Eukaryota</taxon>
        <taxon>Metazoa</taxon>
        <taxon>Ecdysozoa</taxon>
        <taxon>Nematoda</taxon>
        <taxon>Chromadorea</taxon>
        <taxon>Rhabditida</taxon>
        <taxon>Rhabditina</taxon>
        <taxon>Rhabditomorpha</taxon>
        <taxon>Strongyloidea</taxon>
        <taxon>Metastrongylidae</taxon>
        <taxon>Angiostrongylus</taxon>
    </lineage>
</organism>
<feature type="domain" description="ABC transporter" evidence="7">
    <location>
        <begin position="144"/>
        <end position="177"/>
    </location>
</feature>
<evidence type="ECO:0000256" key="2">
    <source>
        <dbReference type="ARBA" id="ARBA00005814"/>
    </source>
</evidence>
<protein>
    <submittedName>
        <fullName evidence="10">ABC transporter domain-containing protein</fullName>
    </submittedName>
</protein>
<keyword evidence="6" id="KW-0472">Membrane</keyword>
<dbReference type="Gene3D" id="3.40.50.300">
    <property type="entry name" value="P-loop containing nucleotide triphosphate hydrolases"/>
    <property type="match status" value="1"/>
</dbReference>
<dbReference type="InterPro" id="IPR050352">
    <property type="entry name" value="ABCG_transporters"/>
</dbReference>
<accession>A0A0R3Q1L5</accession>
<keyword evidence="3" id="KW-0813">Transport</keyword>
<dbReference type="Pfam" id="PF00005">
    <property type="entry name" value="ABC_tran"/>
    <property type="match status" value="1"/>
</dbReference>
<sequence>MCTKDLVVIQIQIILCKNSNNRLCMKRIPVKKLLFVFQCCRKLSCFGLTNPIPYNFTVPTLRKKCINRPFSINSDSDDTLQLVDVAQDIHKTPPGDLSRTLRSVDRRGKEGNRLLWRDIYVETLPRKCCLGFGKRSSVGSKVILNQVSGYAEGGQMTFIMGASGAGKSTLLNVLTQRNGRDLRVFGEVAINK</sequence>
<dbReference type="GO" id="GO:0005524">
    <property type="term" value="F:ATP binding"/>
    <property type="evidence" value="ECO:0007669"/>
    <property type="project" value="InterPro"/>
</dbReference>
<evidence type="ECO:0000313" key="10">
    <source>
        <dbReference type="WBParaSite" id="ACOC_0001291301-mRNA-1"/>
    </source>
</evidence>
<dbReference type="GO" id="GO:0016887">
    <property type="term" value="F:ATP hydrolysis activity"/>
    <property type="evidence" value="ECO:0007669"/>
    <property type="project" value="InterPro"/>
</dbReference>
<keyword evidence="4" id="KW-0812">Transmembrane</keyword>
<reference evidence="10" key="1">
    <citation type="submission" date="2017-02" db="UniProtKB">
        <authorList>
            <consortium name="WormBaseParasite"/>
        </authorList>
    </citation>
    <scope>IDENTIFICATION</scope>
</reference>
<keyword evidence="5" id="KW-1133">Transmembrane helix</keyword>
<evidence type="ECO:0000313" key="9">
    <source>
        <dbReference type="Proteomes" id="UP000267027"/>
    </source>
</evidence>
<dbReference type="EMBL" id="UYYA01005315">
    <property type="protein sequence ID" value="VDM64499.1"/>
    <property type="molecule type" value="Genomic_DNA"/>
</dbReference>
<dbReference type="Proteomes" id="UP000267027">
    <property type="component" value="Unassembled WGS sequence"/>
</dbReference>
<keyword evidence="9" id="KW-1185">Reference proteome</keyword>
<evidence type="ECO:0000259" key="7">
    <source>
        <dbReference type="Pfam" id="PF00005"/>
    </source>
</evidence>
<evidence type="ECO:0000256" key="3">
    <source>
        <dbReference type="ARBA" id="ARBA00022448"/>
    </source>
</evidence>
<dbReference type="WBParaSite" id="ACOC_0001291301-mRNA-1">
    <property type="protein sequence ID" value="ACOC_0001291301-mRNA-1"/>
    <property type="gene ID" value="ACOC_0001291301"/>
</dbReference>
<evidence type="ECO:0000256" key="6">
    <source>
        <dbReference type="ARBA" id="ARBA00023136"/>
    </source>
</evidence>
<name>A0A0R3Q1L5_ANGCS</name>
<evidence type="ECO:0000313" key="8">
    <source>
        <dbReference type="EMBL" id="VDM64499.1"/>
    </source>
</evidence>
<dbReference type="OrthoDB" id="66620at2759"/>
<dbReference type="InterPro" id="IPR003439">
    <property type="entry name" value="ABC_transporter-like_ATP-bd"/>
</dbReference>
<comment type="subcellular location">
    <subcellularLocation>
        <location evidence="1">Membrane</location>
        <topology evidence="1">Multi-pass membrane protein</topology>
    </subcellularLocation>
</comment>
<proteinExistence type="inferred from homology"/>